<dbReference type="SUPFAM" id="SSF54001">
    <property type="entry name" value="Cysteine proteinases"/>
    <property type="match status" value="1"/>
</dbReference>
<dbReference type="PANTHER" id="PTHR10363">
    <property type="entry name" value="BLEOMYCIN HYDROLASE"/>
    <property type="match status" value="1"/>
</dbReference>
<evidence type="ECO:0000313" key="5">
    <source>
        <dbReference type="EMBL" id="MPM02738.1"/>
    </source>
</evidence>
<dbReference type="EC" id="3.4.22.40" evidence="5"/>
<evidence type="ECO:0000256" key="4">
    <source>
        <dbReference type="PIRNR" id="PIRNR005700"/>
    </source>
</evidence>
<dbReference type="PROSITE" id="PS00139">
    <property type="entry name" value="THIOL_PROTEASE_CYS"/>
    <property type="match status" value="1"/>
</dbReference>
<reference evidence="5" key="1">
    <citation type="submission" date="2019-08" db="EMBL/GenBank/DDBJ databases">
        <authorList>
            <person name="Kucharzyk K."/>
            <person name="Murdoch R.W."/>
            <person name="Higgins S."/>
            <person name="Loffler F."/>
        </authorList>
    </citation>
    <scope>NUCLEOTIDE SEQUENCE</scope>
</reference>
<dbReference type="GO" id="GO:0004197">
    <property type="term" value="F:cysteine-type endopeptidase activity"/>
    <property type="evidence" value="ECO:0007669"/>
    <property type="project" value="UniProtKB-EC"/>
</dbReference>
<proteinExistence type="inferred from homology"/>
<keyword evidence="3 4" id="KW-0788">Thiol protease</keyword>
<evidence type="ECO:0000256" key="1">
    <source>
        <dbReference type="ARBA" id="ARBA00022670"/>
    </source>
</evidence>
<dbReference type="GO" id="GO:0006508">
    <property type="term" value="P:proteolysis"/>
    <property type="evidence" value="ECO:0007669"/>
    <property type="project" value="UniProtKB-KW"/>
</dbReference>
<dbReference type="AlphaFoldDB" id="A0A644WGW8"/>
<accession>A0A644WGW8</accession>
<name>A0A644WGW8_9ZZZZ</name>
<dbReference type="GO" id="GO:0009636">
    <property type="term" value="P:response to toxic substance"/>
    <property type="evidence" value="ECO:0007669"/>
    <property type="project" value="TreeGrafter"/>
</dbReference>
<keyword evidence="1 4" id="KW-0645">Protease</keyword>
<keyword evidence="2 4" id="KW-0378">Hydrolase</keyword>
<dbReference type="Pfam" id="PF03051">
    <property type="entry name" value="Peptidase_C1_2"/>
    <property type="match status" value="1"/>
</dbReference>
<dbReference type="GO" id="GO:0005737">
    <property type="term" value="C:cytoplasm"/>
    <property type="evidence" value="ECO:0007669"/>
    <property type="project" value="TreeGrafter"/>
</dbReference>
<protein>
    <submittedName>
        <fullName evidence="5">Aminopeptidase C</fullName>
        <ecNumber evidence="5">3.4.22.40</ecNumber>
    </submittedName>
</protein>
<dbReference type="InterPro" id="IPR004134">
    <property type="entry name" value="Peptidase_C1B"/>
</dbReference>
<dbReference type="InterPro" id="IPR038765">
    <property type="entry name" value="Papain-like_cys_pep_sf"/>
</dbReference>
<dbReference type="EMBL" id="VSSQ01000893">
    <property type="protein sequence ID" value="MPM02738.1"/>
    <property type="molecule type" value="Genomic_DNA"/>
</dbReference>
<dbReference type="GO" id="GO:0070005">
    <property type="term" value="F:cysteine-type aminopeptidase activity"/>
    <property type="evidence" value="ECO:0007669"/>
    <property type="project" value="InterPro"/>
</dbReference>
<evidence type="ECO:0000256" key="3">
    <source>
        <dbReference type="ARBA" id="ARBA00022807"/>
    </source>
</evidence>
<gene>
    <name evidence="5" type="primary">pepC_4</name>
    <name evidence="5" type="ORF">SDC9_48993</name>
</gene>
<dbReference type="Gene3D" id="3.90.70.10">
    <property type="entry name" value="Cysteine proteinases"/>
    <property type="match status" value="1"/>
</dbReference>
<keyword evidence="5" id="KW-0031">Aminopeptidase</keyword>
<comment type="caution">
    <text evidence="5">The sequence shown here is derived from an EMBL/GenBank/DDBJ whole genome shotgun (WGS) entry which is preliminary data.</text>
</comment>
<comment type="similarity">
    <text evidence="4">Belongs to the peptidase C1 family.</text>
</comment>
<dbReference type="PIRSF" id="PIRSF005700">
    <property type="entry name" value="PepC"/>
    <property type="match status" value="1"/>
</dbReference>
<dbReference type="PANTHER" id="PTHR10363:SF2">
    <property type="entry name" value="BLEOMYCIN HYDROLASE"/>
    <property type="match status" value="1"/>
</dbReference>
<organism evidence="5">
    <name type="scientific">bioreactor metagenome</name>
    <dbReference type="NCBI Taxonomy" id="1076179"/>
    <lineage>
        <taxon>unclassified sequences</taxon>
        <taxon>metagenomes</taxon>
        <taxon>ecological metagenomes</taxon>
    </lineage>
</organism>
<dbReference type="InterPro" id="IPR000169">
    <property type="entry name" value="Pept_cys_AS"/>
</dbReference>
<dbReference type="CDD" id="cd00585">
    <property type="entry name" value="Peptidase_C1B"/>
    <property type="match status" value="1"/>
</dbReference>
<evidence type="ECO:0000256" key="2">
    <source>
        <dbReference type="ARBA" id="ARBA00022801"/>
    </source>
</evidence>
<sequence length="460" mass="52960">MKSRIIVFLMLMLPMLASAQNISSDVLKKLQDNFNASKPDKAVMNALTSNDLKSLTLDNSNSVKPDSYFKYRVKSAGITDQKSSGRCWLFASLNVYRPMVITKYNLADFEFSQNYLFFYDQLEKANLFLEGIIETADKPLDDRKVEWLLKNAIGDGGVWGGFANLVNKYGLVPAEIMPETKSSNDTRYMSSVLTTLLRQDALKLREAIKAKKSAAEIQQMKIAMLSDVYKVLVYNLGEPPATFKYRFIDKNKTAGEYKEYTPVSFFKEVLDINTADYIMFMDDPSREYYKLYEIQYDRNVQEGTNWKYINIPVAELKAMALESIKAGEAMYFSCDVGKQYDKNSSTLDMQNYDYESLYGIDFTMDKKQRIETFESGSTHGMTLVAADVDESEKPVKWLLENSWGSIGFDGGHLIMTDQWFNEYMFRLVINKKYVPENIQEILKQKSILLPPWDPMFMEDK</sequence>
<dbReference type="GO" id="GO:0043418">
    <property type="term" value="P:homocysteine catabolic process"/>
    <property type="evidence" value="ECO:0007669"/>
    <property type="project" value="TreeGrafter"/>
</dbReference>